<dbReference type="GO" id="GO:0032993">
    <property type="term" value="C:protein-DNA complex"/>
    <property type="evidence" value="ECO:0007669"/>
    <property type="project" value="TreeGrafter"/>
</dbReference>
<sequence length="91" mass="10233">MKVLLIEDNSEIVDIVTITLQLRWAEVTLVSTFLGKEGVELAKTEHPDLIMLDLGLPDIDGFQVLRQIRDFSDVPVVILTVRGEEMDKIKG</sequence>
<dbReference type="SUPFAM" id="SSF52172">
    <property type="entry name" value="CheY-like"/>
    <property type="match status" value="1"/>
</dbReference>
<evidence type="ECO:0000259" key="6">
    <source>
        <dbReference type="PROSITE" id="PS50110"/>
    </source>
</evidence>
<evidence type="ECO:0000256" key="5">
    <source>
        <dbReference type="ARBA" id="ARBA00023163"/>
    </source>
</evidence>
<dbReference type="SMART" id="SM00448">
    <property type="entry name" value="REC"/>
    <property type="match status" value="1"/>
</dbReference>
<dbReference type="GO" id="GO:0006355">
    <property type="term" value="P:regulation of DNA-templated transcription"/>
    <property type="evidence" value="ECO:0007669"/>
    <property type="project" value="TreeGrafter"/>
</dbReference>
<keyword evidence="5" id="KW-0804">Transcription</keyword>
<organism evidence="7">
    <name type="scientific">marine sediment metagenome</name>
    <dbReference type="NCBI Taxonomy" id="412755"/>
    <lineage>
        <taxon>unclassified sequences</taxon>
        <taxon>metagenomes</taxon>
        <taxon>ecological metagenomes</taxon>
    </lineage>
</organism>
<evidence type="ECO:0000256" key="3">
    <source>
        <dbReference type="ARBA" id="ARBA00023015"/>
    </source>
</evidence>
<dbReference type="CDD" id="cd17574">
    <property type="entry name" value="REC_OmpR"/>
    <property type="match status" value="1"/>
</dbReference>
<dbReference type="AlphaFoldDB" id="X0XW38"/>
<feature type="non-terminal residue" evidence="7">
    <location>
        <position position="91"/>
    </location>
</feature>
<evidence type="ECO:0000313" key="7">
    <source>
        <dbReference type="EMBL" id="GAG40803.1"/>
    </source>
</evidence>
<evidence type="ECO:0000256" key="2">
    <source>
        <dbReference type="ARBA" id="ARBA00023012"/>
    </source>
</evidence>
<dbReference type="PANTHER" id="PTHR48111:SF1">
    <property type="entry name" value="TWO-COMPONENT RESPONSE REGULATOR ORR33"/>
    <property type="match status" value="1"/>
</dbReference>
<proteinExistence type="predicted"/>
<feature type="domain" description="Response regulatory" evidence="6">
    <location>
        <begin position="2"/>
        <end position="91"/>
    </location>
</feature>
<dbReference type="PROSITE" id="PS50110">
    <property type="entry name" value="RESPONSE_REGULATORY"/>
    <property type="match status" value="1"/>
</dbReference>
<keyword evidence="1" id="KW-0597">Phosphoprotein</keyword>
<dbReference type="GO" id="GO:0000976">
    <property type="term" value="F:transcription cis-regulatory region binding"/>
    <property type="evidence" value="ECO:0007669"/>
    <property type="project" value="TreeGrafter"/>
</dbReference>
<accession>X0XW38</accession>
<dbReference type="Gene3D" id="3.40.50.2300">
    <property type="match status" value="1"/>
</dbReference>
<dbReference type="InterPro" id="IPR039420">
    <property type="entry name" value="WalR-like"/>
</dbReference>
<dbReference type="GO" id="GO:0000156">
    <property type="term" value="F:phosphorelay response regulator activity"/>
    <property type="evidence" value="ECO:0007669"/>
    <property type="project" value="TreeGrafter"/>
</dbReference>
<gene>
    <name evidence="7" type="ORF">S01H1_69609</name>
</gene>
<keyword evidence="3" id="KW-0805">Transcription regulation</keyword>
<dbReference type="EMBL" id="BARS01046228">
    <property type="protein sequence ID" value="GAG40803.1"/>
    <property type="molecule type" value="Genomic_DNA"/>
</dbReference>
<name>X0XW38_9ZZZZ</name>
<dbReference type="InterPro" id="IPR011006">
    <property type="entry name" value="CheY-like_superfamily"/>
</dbReference>
<reference evidence="7" key="1">
    <citation type="journal article" date="2014" name="Front. Microbiol.">
        <title>High frequency of phylogenetically diverse reductive dehalogenase-homologous genes in deep subseafloor sedimentary metagenomes.</title>
        <authorList>
            <person name="Kawai M."/>
            <person name="Futagami T."/>
            <person name="Toyoda A."/>
            <person name="Takaki Y."/>
            <person name="Nishi S."/>
            <person name="Hori S."/>
            <person name="Arai W."/>
            <person name="Tsubouchi T."/>
            <person name="Morono Y."/>
            <person name="Uchiyama I."/>
            <person name="Ito T."/>
            <person name="Fujiyama A."/>
            <person name="Inagaki F."/>
            <person name="Takami H."/>
        </authorList>
    </citation>
    <scope>NUCLEOTIDE SEQUENCE</scope>
    <source>
        <strain evidence="7">Expedition CK06-06</strain>
    </source>
</reference>
<evidence type="ECO:0000256" key="4">
    <source>
        <dbReference type="ARBA" id="ARBA00023125"/>
    </source>
</evidence>
<keyword evidence="2" id="KW-0902">Two-component regulatory system</keyword>
<dbReference type="PANTHER" id="PTHR48111">
    <property type="entry name" value="REGULATOR OF RPOS"/>
    <property type="match status" value="1"/>
</dbReference>
<dbReference type="Pfam" id="PF00072">
    <property type="entry name" value="Response_reg"/>
    <property type="match status" value="1"/>
</dbReference>
<keyword evidence="4" id="KW-0238">DNA-binding</keyword>
<dbReference type="GO" id="GO:0005829">
    <property type="term" value="C:cytosol"/>
    <property type="evidence" value="ECO:0007669"/>
    <property type="project" value="TreeGrafter"/>
</dbReference>
<comment type="caution">
    <text evidence="7">The sequence shown here is derived from an EMBL/GenBank/DDBJ whole genome shotgun (WGS) entry which is preliminary data.</text>
</comment>
<protein>
    <recommendedName>
        <fullName evidence="6">Response regulatory domain-containing protein</fullName>
    </recommendedName>
</protein>
<evidence type="ECO:0000256" key="1">
    <source>
        <dbReference type="ARBA" id="ARBA00022553"/>
    </source>
</evidence>
<dbReference type="InterPro" id="IPR001789">
    <property type="entry name" value="Sig_transdc_resp-reg_receiver"/>
</dbReference>